<dbReference type="FunFam" id="2.170.130.10:FF:000003">
    <property type="entry name" value="SusC/RagA family TonB-linked outer membrane protein"/>
    <property type="match status" value="1"/>
</dbReference>
<name>A0AAJ1CBS9_9BACT</name>
<dbReference type="SUPFAM" id="SSF56935">
    <property type="entry name" value="Porins"/>
    <property type="match status" value="1"/>
</dbReference>
<dbReference type="Pfam" id="PF13715">
    <property type="entry name" value="CarbopepD_reg_2"/>
    <property type="match status" value="1"/>
</dbReference>
<dbReference type="InterPro" id="IPR023997">
    <property type="entry name" value="TonB-dep_OMP_SusC/RagA_CS"/>
</dbReference>
<dbReference type="PROSITE" id="PS52016">
    <property type="entry name" value="TONB_DEPENDENT_REC_3"/>
    <property type="match status" value="1"/>
</dbReference>
<keyword evidence="2" id="KW-0732">Signal</keyword>
<dbReference type="InterPro" id="IPR037066">
    <property type="entry name" value="Plug_dom_sf"/>
</dbReference>
<dbReference type="Gene3D" id="2.170.130.10">
    <property type="entry name" value="TonB-dependent receptor, plug domain"/>
    <property type="match status" value="1"/>
</dbReference>
<dbReference type="RefSeq" id="WP_022332815.1">
    <property type="nucleotide sequence ID" value="NZ_JADMQE010000005.1"/>
</dbReference>
<organism evidence="4 5">
    <name type="scientific">Alistipes onderdonkii</name>
    <dbReference type="NCBI Taxonomy" id="328813"/>
    <lineage>
        <taxon>Bacteria</taxon>
        <taxon>Pseudomonadati</taxon>
        <taxon>Bacteroidota</taxon>
        <taxon>Bacteroidia</taxon>
        <taxon>Bacteroidales</taxon>
        <taxon>Rikenellaceae</taxon>
        <taxon>Alistipes</taxon>
    </lineage>
</organism>
<keyword evidence="1" id="KW-0813">Transport</keyword>
<dbReference type="InterPro" id="IPR018247">
    <property type="entry name" value="EF_Hand_1_Ca_BS"/>
</dbReference>
<dbReference type="EMBL" id="JANGBQ010000001">
    <property type="protein sequence ID" value="MCQ5081475.1"/>
    <property type="molecule type" value="Genomic_DNA"/>
</dbReference>
<gene>
    <name evidence="4" type="ORF">NE651_01025</name>
</gene>
<feature type="chain" id="PRO_5042466302" evidence="2">
    <location>
        <begin position="28"/>
        <end position="1039"/>
    </location>
</feature>
<dbReference type="InterPro" id="IPR039426">
    <property type="entry name" value="TonB-dep_rcpt-like"/>
</dbReference>
<evidence type="ECO:0000313" key="5">
    <source>
        <dbReference type="Proteomes" id="UP001205035"/>
    </source>
</evidence>
<keyword evidence="1" id="KW-1134">Transmembrane beta strand</keyword>
<accession>A0AAJ1CBS9</accession>
<keyword evidence="1" id="KW-0998">Cell outer membrane</keyword>
<dbReference type="GO" id="GO:0009279">
    <property type="term" value="C:cell outer membrane"/>
    <property type="evidence" value="ECO:0007669"/>
    <property type="project" value="UniProtKB-SubCell"/>
</dbReference>
<comment type="similarity">
    <text evidence="1">Belongs to the TonB-dependent receptor family.</text>
</comment>
<evidence type="ECO:0000256" key="1">
    <source>
        <dbReference type="PROSITE-ProRule" id="PRU01360"/>
    </source>
</evidence>
<keyword evidence="1" id="KW-0472">Membrane</keyword>
<proteinExistence type="inferred from homology"/>
<feature type="signal peptide" evidence="2">
    <location>
        <begin position="1"/>
        <end position="27"/>
    </location>
</feature>
<evidence type="ECO:0000259" key="3">
    <source>
        <dbReference type="Pfam" id="PF07715"/>
    </source>
</evidence>
<comment type="subcellular location">
    <subcellularLocation>
        <location evidence="1">Cell outer membrane</location>
        <topology evidence="1">Multi-pass membrane protein</topology>
    </subcellularLocation>
</comment>
<dbReference type="SUPFAM" id="SSF49464">
    <property type="entry name" value="Carboxypeptidase regulatory domain-like"/>
    <property type="match status" value="1"/>
</dbReference>
<feature type="domain" description="TonB-dependent receptor plug" evidence="3">
    <location>
        <begin position="124"/>
        <end position="228"/>
    </location>
</feature>
<dbReference type="AlphaFoldDB" id="A0AAJ1CBS9"/>
<dbReference type="NCBIfam" id="TIGR04056">
    <property type="entry name" value="OMP_RagA_SusC"/>
    <property type="match status" value="1"/>
</dbReference>
<protein>
    <submittedName>
        <fullName evidence="4">TonB-dependent receptor</fullName>
    </submittedName>
</protein>
<sequence>MSFSTNRFSRKALLLVTAVFSASLLWAQTTGISGRVLDETGAPVIGATVMVKGTTIATATNVDGTFNLKNTDRNVTLVVSYVGYEAQQVSSKGAGSVTITLKPEAIGMESVEIVSVGYGTQKRESVVGAISTIRPEELRVPVRSLSQTLAGNLAGVVALQTSGEPGKDDAQFWIRGIATFTGSPDPLILVDGIERPLNDVDPLEIESFSVLKDASATAVYGVRGANGVILVNTRRGFDGPARIDLRYEQGFSFASKRLSFVDAATRSEMFNEAVDAVNASAALKYGADEIKAMRMQTDPEVYPDVDWQKLLMKKVSLSEKVSANISGGGKFARYFTALSFYNQEGQYAVKPGEYSWVSDKIGRYGENVNYKRYNFRSNVDMDITKTTVVNLGVQGNVTENMEPVEGSAAIYRDIINAAPNAFPVRFKDGELAGRDGLNNPYNMLTQRGWKKTTGNTLRANLTINQDFSFITPGLSAKVSYAYDAVNYSVEERARNINFFEATGRDQDGELIRTEWQADQKQEYLNYKQSGNGSRTQYVEAAINYSRTFGEKHEVGGLLLGFAKDYRLQEATSDYLKSLPNRSLGLAGRLTYAYDKRYLIEANIGFNGSENFAKGKRMGVFPAVAIGWVASEESFLRNSEVLTWFKIRASVGQVGNDQIPSTRFIYLATINSGANGYGNLGVNFDQGAGGIGEGRMANQDVTWEVSTKYNVGIETGFFNELKINADFFYERRENIFLAPQFSEISGLPKDYTNYANMGLMENRGFEVSAEYVKRFSKDLTVSVRGNFTFARNKVIDDGKYYAYPWQDQRGVRYGLTMGYRAMHLFSQEELDNMPDYYTQFGLDKQQLRAGDIRYEDLNDDGKITEADMTWIGNPAMPEIVYGFGASLNYKGFDFSFLFQGGTNRSSYLSGGWYFYPFQADRGPKFMGNVMTMFKDRWTVDNPDPHAFSPRLSYGADANNYKTSTWWQRDSGYLRLKNVEIGYTLPSAWASKLRCSSLRIYATGVNLFTVSKFISDYWDPETGADAYPMQRQVFVGVNLTF</sequence>
<keyword evidence="4" id="KW-0675">Receptor</keyword>
<dbReference type="InterPro" id="IPR008969">
    <property type="entry name" value="CarboxyPept-like_regulatory"/>
</dbReference>
<dbReference type="InterPro" id="IPR023996">
    <property type="entry name" value="TonB-dep_OMP_SusC/RagA"/>
</dbReference>
<dbReference type="Pfam" id="PF07715">
    <property type="entry name" value="Plug"/>
    <property type="match status" value="1"/>
</dbReference>
<evidence type="ECO:0000313" key="4">
    <source>
        <dbReference type="EMBL" id="MCQ5081475.1"/>
    </source>
</evidence>
<reference evidence="4" key="1">
    <citation type="submission" date="2022-06" db="EMBL/GenBank/DDBJ databases">
        <title>Isolation of gut microbiota from human fecal samples.</title>
        <authorList>
            <person name="Pamer E.G."/>
            <person name="Barat B."/>
            <person name="Waligurski E."/>
            <person name="Medina S."/>
            <person name="Paddock L."/>
            <person name="Mostad J."/>
        </authorList>
    </citation>
    <scope>NUCLEOTIDE SEQUENCE</scope>
    <source>
        <strain evidence="4">DFI.6.22</strain>
    </source>
</reference>
<comment type="caution">
    <text evidence="4">The sequence shown here is derived from an EMBL/GenBank/DDBJ whole genome shotgun (WGS) entry which is preliminary data.</text>
</comment>
<keyword evidence="1" id="KW-0812">Transmembrane</keyword>
<dbReference type="InterPro" id="IPR012910">
    <property type="entry name" value="Plug_dom"/>
</dbReference>
<dbReference type="Gene3D" id="2.60.40.1120">
    <property type="entry name" value="Carboxypeptidase-like, regulatory domain"/>
    <property type="match status" value="1"/>
</dbReference>
<dbReference type="NCBIfam" id="TIGR04057">
    <property type="entry name" value="SusC_RagA_signa"/>
    <property type="match status" value="1"/>
</dbReference>
<evidence type="ECO:0000256" key="2">
    <source>
        <dbReference type="SAM" id="SignalP"/>
    </source>
</evidence>
<dbReference type="Proteomes" id="UP001205035">
    <property type="component" value="Unassembled WGS sequence"/>
</dbReference>
<dbReference type="PROSITE" id="PS00018">
    <property type="entry name" value="EF_HAND_1"/>
    <property type="match status" value="1"/>
</dbReference>